<name>A0A2L0F4E5_SORCE</name>
<feature type="DNA-binding region" description="H-T-H motif" evidence="4">
    <location>
        <begin position="7"/>
        <end position="26"/>
    </location>
</feature>
<proteinExistence type="predicted"/>
<dbReference type="PANTHER" id="PTHR30055">
    <property type="entry name" value="HTH-TYPE TRANSCRIPTIONAL REGULATOR RUTR"/>
    <property type="match status" value="1"/>
</dbReference>
<dbReference type="PANTHER" id="PTHR30055:SF148">
    <property type="entry name" value="TETR-FAMILY TRANSCRIPTIONAL REGULATOR"/>
    <property type="match status" value="1"/>
</dbReference>
<dbReference type="Proteomes" id="UP000238348">
    <property type="component" value="Chromosome"/>
</dbReference>
<dbReference type="InterPro" id="IPR001647">
    <property type="entry name" value="HTH_TetR"/>
</dbReference>
<dbReference type="SUPFAM" id="SSF48498">
    <property type="entry name" value="Tetracyclin repressor-like, C-terminal domain"/>
    <property type="match status" value="1"/>
</dbReference>
<evidence type="ECO:0000259" key="5">
    <source>
        <dbReference type="PROSITE" id="PS50977"/>
    </source>
</evidence>
<sequence length="179" mass="19688">MGYAALRVEEVAVRSGVNKTTIYRRWPTKSALVAAALRQITEEQAAPDTGTLRGDLLEHIQSMSAWASSPVGRGVLRMMLPERVDQEVEEIARNLRMENYARRMEPIRRGIARGELPEGTSAELVVELVYSPIVTYIMLTNEPLTEEHAAAIVDVVLAGARAGAASRDLSIYPRDKEGG</sequence>
<keyword evidence="3" id="KW-0804">Transcription</keyword>
<dbReference type="Pfam" id="PF16859">
    <property type="entry name" value="TetR_C_11"/>
    <property type="match status" value="1"/>
</dbReference>
<dbReference type="InterPro" id="IPR050109">
    <property type="entry name" value="HTH-type_TetR-like_transc_reg"/>
</dbReference>
<reference evidence="6 7" key="1">
    <citation type="submission" date="2015-09" db="EMBL/GenBank/DDBJ databases">
        <title>Sorangium comparison.</title>
        <authorList>
            <person name="Zaburannyi N."/>
            <person name="Bunk B."/>
            <person name="Overmann J."/>
            <person name="Mueller R."/>
        </authorList>
    </citation>
    <scope>NUCLEOTIDE SEQUENCE [LARGE SCALE GENOMIC DNA]</scope>
    <source>
        <strain evidence="6 7">So ce26</strain>
    </source>
</reference>
<protein>
    <recommendedName>
        <fullName evidence="5">HTH tetR-type domain-containing protein</fullName>
    </recommendedName>
</protein>
<evidence type="ECO:0000256" key="3">
    <source>
        <dbReference type="ARBA" id="ARBA00023163"/>
    </source>
</evidence>
<accession>A0A2L0F4E5</accession>
<dbReference type="InterPro" id="IPR036271">
    <property type="entry name" value="Tet_transcr_reg_TetR-rel_C_sf"/>
</dbReference>
<dbReference type="GO" id="GO:0000976">
    <property type="term" value="F:transcription cis-regulatory region binding"/>
    <property type="evidence" value="ECO:0007669"/>
    <property type="project" value="TreeGrafter"/>
</dbReference>
<evidence type="ECO:0000256" key="1">
    <source>
        <dbReference type="ARBA" id="ARBA00023015"/>
    </source>
</evidence>
<dbReference type="InterPro" id="IPR009057">
    <property type="entry name" value="Homeodomain-like_sf"/>
</dbReference>
<evidence type="ECO:0000313" key="6">
    <source>
        <dbReference type="EMBL" id="AUX46448.1"/>
    </source>
</evidence>
<dbReference type="InterPro" id="IPR011075">
    <property type="entry name" value="TetR_C"/>
</dbReference>
<evidence type="ECO:0000256" key="4">
    <source>
        <dbReference type="PROSITE-ProRule" id="PRU00335"/>
    </source>
</evidence>
<keyword evidence="2 4" id="KW-0238">DNA-binding</keyword>
<evidence type="ECO:0000256" key="2">
    <source>
        <dbReference type="ARBA" id="ARBA00023125"/>
    </source>
</evidence>
<organism evidence="6 7">
    <name type="scientific">Sorangium cellulosum</name>
    <name type="common">Polyangium cellulosum</name>
    <dbReference type="NCBI Taxonomy" id="56"/>
    <lineage>
        <taxon>Bacteria</taxon>
        <taxon>Pseudomonadati</taxon>
        <taxon>Myxococcota</taxon>
        <taxon>Polyangia</taxon>
        <taxon>Polyangiales</taxon>
        <taxon>Polyangiaceae</taxon>
        <taxon>Sorangium</taxon>
    </lineage>
</organism>
<evidence type="ECO:0000313" key="7">
    <source>
        <dbReference type="Proteomes" id="UP000238348"/>
    </source>
</evidence>
<dbReference type="OrthoDB" id="9796019at2"/>
<keyword evidence="1" id="KW-0805">Transcription regulation</keyword>
<dbReference type="PROSITE" id="PS50977">
    <property type="entry name" value="HTH_TETR_2"/>
    <property type="match status" value="1"/>
</dbReference>
<dbReference type="GO" id="GO:0003700">
    <property type="term" value="F:DNA-binding transcription factor activity"/>
    <property type="evidence" value="ECO:0007669"/>
    <property type="project" value="TreeGrafter"/>
</dbReference>
<dbReference type="SUPFAM" id="SSF46689">
    <property type="entry name" value="Homeodomain-like"/>
    <property type="match status" value="1"/>
</dbReference>
<dbReference type="Gene3D" id="1.10.10.60">
    <property type="entry name" value="Homeodomain-like"/>
    <property type="match status" value="1"/>
</dbReference>
<dbReference type="Pfam" id="PF00440">
    <property type="entry name" value="TetR_N"/>
    <property type="match status" value="1"/>
</dbReference>
<gene>
    <name evidence="6" type="ORF">SOCE26_079540</name>
</gene>
<dbReference type="EMBL" id="CP012673">
    <property type="protein sequence ID" value="AUX46448.1"/>
    <property type="molecule type" value="Genomic_DNA"/>
</dbReference>
<feature type="domain" description="HTH tetR-type" evidence="5">
    <location>
        <begin position="1"/>
        <end position="44"/>
    </location>
</feature>
<dbReference type="Gene3D" id="1.10.357.10">
    <property type="entry name" value="Tetracycline Repressor, domain 2"/>
    <property type="match status" value="1"/>
</dbReference>
<dbReference type="AlphaFoldDB" id="A0A2L0F4E5"/>